<name>A0A923LPH1_9FIRM</name>
<dbReference type="GO" id="GO:0016787">
    <property type="term" value="F:hydrolase activity"/>
    <property type="evidence" value="ECO:0007669"/>
    <property type="project" value="UniProtKB-KW"/>
</dbReference>
<dbReference type="RefSeq" id="WP_186866687.1">
    <property type="nucleotide sequence ID" value="NZ_JACOPH010000004.1"/>
</dbReference>
<dbReference type="Gene3D" id="3.40.50.1000">
    <property type="entry name" value="HAD superfamily/HAD-like"/>
    <property type="match status" value="1"/>
</dbReference>
<protein>
    <submittedName>
        <fullName evidence="1">HAD-IA family hydrolase</fullName>
    </submittedName>
</protein>
<dbReference type="InterPro" id="IPR036412">
    <property type="entry name" value="HAD-like_sf"/>
</dbReference>
<dbReference type="AlphaFoldDB" id="A0A923LPH1"/>
<evidence type="ECO:0000313" key="1">
    <source>
        <dbReference type="EMBL" id="MBC5713891.1"/>
    </source>
</evidence>
<accession>A0A923LPH1</accession>
<dbReference type="Proteomes" id="UP000606720">
    <property type="component" value="Unassembled WGS sequence"/>
</dbReference>
<dbReference type="EMBL" id="JACOPH010000004">
    <property type="protein sequence ID" value="MBC5713891.1"/>
    <property type="molecule type" value="Genomic_DNA"/>
</dbReference>
<proteinExistence type="predicted"/>
<dbReference type="SUPFAM" id="SSF56784">
    <property type="entry name" value="HAD-like"/>
    <property type="match status" value="1"/>
</dbReference>
<organism evidence="1 2">
    <name type="scientific">Roseburia zhanii</name>
    <dbReference type="NCBI Taxonomy" id="2763064"/>
    <lineage>
        <taxon>Bacteria</taxon>
        <taxon>Bacillati</taxon>
        <taxon>Bacillota</taxon>
        <taxon>Clostridia</taxon>
        <taxon>Lachnospirales</taxon>
        <taxon>Lachnospiraceae</taxon>
        <taxon>Roseburia</taxon>
    </lineage>
</organism>
<sequence length="676" mass="78956">MQLYVYNFLVNRHSGIKSRYHKVHDGASGIRRLYSYVYLLWLNICYYLFFCHRLGENADVLVYEKKKLRTDVSESAGCRRQSIQELTEELLKYEVISFDLFDTLVFRPFSEPADLFYLSGEKMGILDFKRIRMEQEYLKRCEQFSTSGSYEITLSDIFNRMERETGLSAKEGIKAEWQTEVSLCYANPYMQQVYQNLIRAGKRIIITTDMYLPKECLGQILKKCGYQGYQKLYVSNVYGKSKADGSLYKEVLKENPELMVHVGDHPVSDVKMAKRAGITAIYYPNVNRLGMSSRSYDMSPVIGGAYRGIVNAHLYNGKDQYSMEYEYGFIYGGLFAAGYCHFIHTYCKLHQIKKILFLSRDGDILKQVYDRLYPDETMIYAYWSRSAGTKLMAGYDRYDYFRRFLYHKVNQGIRIQKILEAMELSELAEEYPNPKEVLTDKNVETVKVFLQERYDRILQTYEGAQKAAKIYYTRLLSDTEQAAVVDIGWAGSAAISLSYLTEQIWKLPCKITGILAGSNTIHNTEPDASEMYFKTGRLVSYLYSLSDNRDVMKKHDPAKNYNLYWELLLSSAKKPLKGFALTENIRKDQMEYEIDREDDRIAFYFGKPDDNQAGILEIQKGILDFVDEYDRHFKNYPYIYEISGRDAYAPMLAASGYHERYLKEIYRRFCLKVNVE</sequence>
<keyword evidence="2" id="KW-1185">Reference proteome</keyword>
<dbReference type="Gene3D" id="1.10.150.520">
    <property type="match status" value="1"/>
</dbReference>
<reference evidence="1" key="1">
    <citation type="submission" date="2020-08" db="EMBL/GenBank/DDBJ databases">
        <title>Genome public.</title>
        <authorList>
            <person name="Liu C."/>
            <person name="Sun Q."/>
        </authorList>
    </citation>
    <scope>NUCLEOTIDE SEQUENCE</scope>
    <source>
        <strain evidence="1">BX1005</strain>
    </source>
</reference>
<dbReference type="NCBIfam" id="TIGR01549">
    <property type="entry name" value="HAD-SF-IA-v1"/>
    <property type="match status" value="1"/>
</dbReference>
<evidence type="ECO:0000313" key="2">
    <source>
        <dbReference type="Proteomes" id="UP000606720"/>
    </source>
</evidence>
<gene>
    <name evidence="1" type="ORF">H8S17_06630</name>
</gene>
<comment type="caution">
    <text evidence="1">The sequence shown here is derived from an EMBL/GenBank/DDBJ whole genome shotgun (WGS) entry which is preliminary data.</text>
</comment>
<dbReference type="InterPro" id="IPR006439">
    <property type="entry name" value="HAD-SF_hydro_IA"/>
</dbReference>
<keyword evidence="1" id="KW-0378">Hydrolase</keyword>
<dbReference type="InterPro" id="IPR023214">
    <property type="entry name" value="HAD_sf"/>
</dbReference>